<protein>
    <submittedName>
        <fullName evidence="2">Tripartite-type tricarboxylate transporter, receptor component TctC</fullName>
    </submittedName>
</protein>
<dbReference type="PANTHER" id="PTHR42928">
    <property type="entry name" value="TRICARBOXYLATE-BINDING PROTEIN"/>
    <property type="match status" value="1"/>
</dbReference>
<dbReference type="Gene3D" id="3.40.190.150">
    <property type="entry name" value="Bordetella uptake gene, domain 1"/>
    <property type="match status" value="1"/>
</dbReference>
<dbReference type="CDD" id="cd07012">
    <property type="entry name" value="PBP2_Bug_TTT"/>
    <property type="match status" value="1"/>
</dbReference>
<dbReference type="AlphaFoldDB" id="A0A1W2A1Y8"/>
<comment type="similarity">
    <text evidence="1">Belongs to the UPF0065 (bug) family.</text>
</comment>
<dbReference type="EMBL" id="FWXJ01000007">
    <property type="protein sequence ID" value="SMC54318.1"/>
    <property type="molecule type" value="Genomic_DNA"/>
</dbReference>
<proteinExistence type="inferred from homology"/>
<evidence type="ECO:0000256" key="1">
    <source>
        <dbReference type="ARBA" id="ARBA00006987"/>
    </source>
</evidence>
<dbReference type="STRING" id="1938817.SAMN06296008_10719"/>
<reference evidence="2 3" key="1">
    <citation type="submission" date="2017-04" db="EMBL/GenBank/DDBJ databases">
        <authorList>
            <person name="Afonso C.L."/>
            <person name="Miller P.J."/>
            <person name="Scott M.A."/>
            <person name="Spackman E."/>
            <person name="Goraichik I."/>
            <person name="Dimitrov K.M."/>
            <person name="Suarez D.L."/>
            <person name="Swayne D.E."/>
        </authorList>
    </citation>
    <scope>NUCLEOTIDE SEQUENCE [LARGE SCALE GENOMIC DNA]</scope>
    <source>
        <strain evidence="2 3">VK13</strain>
    </source>
</reference>
<dbReference type="InterPro" id="IPR005064">
    <property type="entry name" value="BUG"/>
</dbReference>
<dbReference type="Gene3D" id="3.40.190.10">
    <property type="entry name" value="Periplasmic binding protein-like II"/>
    <property type="match status" value="1"/>
</dbReference>
<dbReference type="PIRSF" id="PIRSF017082">
    <property type="entry name" value="YflP"/>
    <property type="match status" value="1"/>
</dbReference>
<dbReference type="Proteomes" id="UP000192708">
    <property type="component" value="Unassembled WGS sequence"/>
</dbReference>
<dbReference type="SUPFAM" id="SSF53850">
    <property type="entry name" value="Periplasmic binding protein-like II"/>
    <property type="match status" value="1"/>
</dbReference>
<keyword evidence="2" id="KW-0675">Receptor</keyword>
<organism evidence="2 3">
    <name type="scientific">Polynucleobacter kasalickyi</name>
    <dbReference type="NCBI Taxonomy" id="1938817"/>
    <lineage>
        <taxon>Bacteria</taxon>
        <taxon>Pseudomonadati</taxon>
        <taxon>Pseudomonadota</taxon>
        <taxon>Betaproteobacteria</taxon>
        <taxon>Burkholderiales</taxon>
        <taxon>Burkholderiaceae</taxon>
        <taxon>Polynucleobacter</taxon>
    </lineage>
</organism>
<dbReference type="PANTHER" id="PTHR42928:SF5">
    <property type="entry name" value="BLR1237 PROTEIN"/>
    <property type="match status" value="1"/>
</dbReference>
<keyword evidence="3" id="KW-1185">Reference proteome</keyword>
<gene>
    <name evidence="2" type="ORF">SAMN06296008_10719</name>
</gene>
<evidence type="ECO:0000313" key="2">
    <source>
        <dbReference type="EMBL" id="SMC54318.1"/>
    </source>
</evidence>
<name>A0A1W2A1Y8_9BURK</name>
<evidence type="ECO:0000313" key="3">
    <source>
        <dbReference type="Proteomes" id="UP000192708"/>
    </source>
</evidence>
<accession>A0A1W2A1Y8</accession>
<dbReference type="Pfam" id="PF03401">
    <property type="entry name" value="TctC"/>
    <property type="match status" value="1"/>
</dbReference>
<sequence length="334" mass="35702">MEKLLNPSKTRYGVTVFGSLLLLLSLLLANAVSAQTTWPNKPIKMLLGYPPGGGSDIVARLIAKNLGDRLGHNVIVENHPGAGGIIAADLAAKSTPDGYTLFFVPSGHASIAALKRKNSPYDAVNDFTWISTVTTYPLALTVAPDSPFKTLDEFLSAAKKEPGKYTYSSVGVGTAMHIMAEWIFSEAKVDVVHVPFKGGTQPFQELLAGRVDLMIDTMTLTANLLKDKRVRLLAVTSPKGMSPIAGASTVADSLPGVQFESWLGVAAPANLSSDITNRLNKEILAVVNQADVRQRLIDFGGKPQTSTSVEFKNRVQKDIDSLSKVVDARGITAN</sequence>
<dbReference type="InterPro" id="IPR042100">
    <property type="entry name" value="Bug_dom1"/>
</dbReference>